<keyword evidence="16" id="KW-1185">Reference proteome</keyword>
<feature type="binding site" evidence="11">
    <location>
        <position position="193"/>
    </location>
    <ligand>
        <name>Zn(2+)</name>
        <dbReference type="ChEBI" id="CHEBI:29105"/>
    </ligand>
</feature>
<evidence type="ECO:0000256" key="11">
    <source>
        <dbReference type="PIRSR" id="PIRSR038994-3"/>
    </source>
</evidence>
<protein>
    <recommendedName>
        <fullName evidence="3">N-acetylglucosamine-6-phosphate deacetylase</fullName>
        <ecNumber evidence="2">3.5.1.25</ecNumber>
    </recommendedName>
</protein>
<keyword evidence="5 9" id="KW-0378">Hydrolase</keyword>
<dbReference type="GO" id="GO:0046872">
    <property type="term" value="F:metal ion binding"/>
    <property type="evidence" value="ECO:0007669"/>
    <property type="project" value="UniProtKB-KW"/>
</dbReference>
<proteinExistence type="inferred from homology"/>
<name>A0A1I5P0N6_9BACI</name>
<dbReference type="Proteomes" id="UP000242243">
    <property type="component" value="Unassembled WGS sequence"/>
</dbReference>
<dbReference type="PIRSF" id="PIRSF038994">
    <property type="entry name" value="NagA"/>
    <property type="match status" value="1"/>
</dbReference>
<feature type="binding site" evidence="11">
    <location>
        <position position="127"/>
    </location>
    <ligand>
        <name>Zn(2+)</name>
        <dbReference type="ChEBI" id="CHEBI:29105"/>
    </ligand>
</feature>
<comment type="catalytic activity">
    <reaction evidence="7">
        <text>N-acetyl-D-glucosamine 6-phosphate + H2O = D-glucosamine 6-phosphate + acetate</text>
        <dbReference type="Rhea" id="RHEA:22936"/>
        <dbReference type="ChEBI" id="CHEBI:15377"/>
        <dbReference type="ChEBI" id="CHEBI:30089"/>
        <dbReference type="ChEBI" id="CHEBI:57513"/>
        <dbReference type="ChEBI" id="CHEBI:58725"/>
        <dbReference type="EC" id="3.5.1.25"/>
    </reaction>
</comment>
<reference evidence="14 15" key="1">
    <citation type="submission" date="2016-10" db="EMBL/GenBank/DDBJ databases">
        <authorList>
            <person name="de Groot N.N."/>
        </authorList>
    </citation>
    <scope>NUCLEOTIDE SEQUENCE [LARGE SCALE GENOMIC DNA]</scope>
    <source>
        <strain evidence="14 15">DSM 17073</strain>
    </source>
</reference>
<dbReference type="CDD" id="cd00854">
    <property type="entry name" value="NagA"/>
    <property type="match status" value="1"/>
</dbReference>
<dbReference type="GO" id="GO:0006046">
    <property type="term" value="P:N-acetylglucosamine catabolic process"/>
    <property type="evidence" value="ECO:0007669"/>
    <property type="project" value="TreeGrafter"/>
</dbReference>
<dbReference type="GO" id="GO:0008448">
    <property type="term" value="F:N-acetylglucosamine-6-phosphate deacetylase activity"/>
    <property type="evidence" value="ECO:0007669"/>
    <property type="project" value="UniProtKB-EC"/>
</dbReference>
<evidence type="ECO:0000256" key="1">
    <source>
        <dbReference type="ARBA" id="ARBA00010716"/>
    </source>
</evidence>
<dbReference type="SUPFAM" id="SSF51556">
    <property type="entry name" value="Metallo-dependent hydrolases"/>
    <property type="match status" value="1"/>
</dbReference>
<dbReference type="FunFam" id="3.20.20.140:FF:000004">
    <property type="entry name" value="N-acetylglucosamine-6-phosphate deacetylase"/>
    <property type="match status" value="1"/>
</dbReference>
<evidence type="ECO:0000259" key="12">
    <source>
        <dbReference type="Pfam" id="PF01979"/>
    </source>
</evidence>
<dbReference type="Gene3D" id="2.30.40.10">
    <property type="entry name" value="Urease, subunit C, domain 1"/>
    <property type="match status" value="1"/>
</dbReference>
<evidence type="ECO:0000256" key="6">
    <source>
        <dbReference type="ARBA" id="ARBA00023277"/>
    </source>
</evidence>
<feature type="active site" description="Proton donor/acceptor" evidence="10">
    <location>
        <position position="272"/>
    </location>
</feature>
<evidence type="ECO:0000313" key="15">
    <source>
        <dbReference type="Proteomes" id="UP000242243"/>
    </source>
</evidence>
<evidence type="ECO:0000256" key="7">
    <source>
        <dbReference type="ARBA" id="ARBA00047647"/>
    </source>
</evidence>
<dbReference type="Gene3D" id="3.20.20.140">
    <property type="entry name" value="Metal-dependent hydrolases"/>
    <property type="match status" value="1"/>
</dbReference>
<evidence type="ECO:0000256" key="8">
    <source>
        <dbReference type="ARBA" id="ARBA00060590"/>
    </source>
</evidence>
<keyword evidence="4 11" id="KW-0479">Metal-binding</keyword>
<dbReference type="InterPro" id="IPR011059">
    <property type="entry name" value="Metal-dep_hydrolase_composite"/>
</dbReference>
<dbReference type="InterPro" id="IPR006680">
    <property type="entry name" value="Amidohydro-rel"/>
</dbReference>
<comment type="similarity">
    <text evidence="1 9">Belongs to the metallo-dependent hydrolases superfamily. NagA family.</text>
</comment>
<evidence type="ECO:0000256" key="3">
    <source>
        <dbReference type="ARBA" id="ARBA00018029"/>
    </source>
</evidence>
<evidence type="ECO:0000256" key="4">
    <source>
        <dbReference type="ARBA" id="ARBA00022723"/>
    </source>
</evidence>
<dbReference type="EMBL" id="BJWI01000011">
    <property type="protein sequence ID" value="GEM01555.1"/>
    <property type="molecule type" value="Genomic_DNA"/>
</dbReference>
<dbReference type="AlphaFoldDB" id="A0A1I5P0N6"/>
<keyword evidence="6 9" id="KW-0119">Carbohydrate metabolism</keyword>
<dbReference type="NCBIfam" id="TIGR00221">
    <property type="entry name" value="nagA"/>
    <property type="match status" value="1"/>
</dbReference>
<dbReference type="PANTHER" id="PTHR11113">
    <property type="entry name" value="N-ACETYLGLUCOSAMINE-6-PHOSPHATE DEACETYLASE"/>
    <property type="match status" value="1"/>
</dbReference>
<feature type="domain" description="Amidohydrolase-related" evidence="12">
    <location>
        <begin position="49"/>
        <end position="376"/>
    </location>
</feature>
<evidence type="ECO:0000313" key="16">
    <source>
        <dbReference type="Proteomes" id="UP000321547"/>
    </source>
</evidence>
<comment type="cofactor">
    <cofactor evidence="11">
        <name>a divalent metal cation</name>
        <dbReference type="ChEBI" id="CHEBI:60240"/>
    </cofactor>
    <text evidence="11">Binds 1 divalent metal cation per subunit.</text>
</comment>
<sequence length="384" mass="41616">MYIKDARLYLPNAIATGDLVIKDGKITAILTSGHIDTSEDEVIDARGQYVIPGFIDSHIHGANGYDAMDDDPKAISEIAKHLVKEGTTSFLATTMTESIDAIETALTHIKNTETPSGMAELLGVHLEGPFVNVKKKGAQPEQHIKKPDLELFKRWQTLSGNNIKTVTMAPEEDDAGAFIKALRETGVNVSMGHTDVSFDDAKQASKYGVNQVTHLCNQMNGIHHRDVGLVGASFLLSHLQLELIADGIHVSNEMLQLIYNNVGSDRLILITDAMRAKGLQDGTYTLGGQTVHVKDNKATLEDGTLAGSVLPMIEAAQRMLKLDGTSLQDIIQMASINPAKQLGVYDRKGSIEVGKDADLLIINHDLQLDKTITKGVVAYKGDLT</sequence>
<evidence type="ECO:0000313" key="14">
    <source>
        <dbReference type="EMBL" id="SFP27420.1"/>
    </source>
</evidence>
<reference evidence="13 16" key="2">
    <citation type="submission" date="2019-07" db="EMBL/GenBank/DDBJ databases">
        <title>Whole genome shotgun sequence of Halolactibacillus halophilus NBRC 100868.</title>
        <authorList>
            <person name="Hosoyama A."/>
            <person name="Uohara A."/>
            <person name="Ohji S."/>
            <person name="Ichikawa N."/>
        </authorList>
    </citation>
    <scope>NUCLEOTIDE SEQUENCE [LARGE SCALE GENOMIC DNA]</scope>
    <source>
        <strain evidence="13 16">NBRC 100868</strain>
    </source>
</reference>
<accession>A0A1I5P0N6</accession>
<dbReference type="EMBL" id="FOXC01000012">
    <property type="protein sequence ID" value="SFP27420.1"/>
    <property type="molecule type" value="Genomic_DNA"/>
</dbReference>
<dbReference type="EC" id="3.5.1.25" evidence="2"/>
<organism evidence="14 15">
    <name type="scientific">Halolactibacillus halophilus</name>
    <dbReference type="NCBI Taxonomy" id="306540"/>
    <lineage>
        <taxon>Bacteria</taxon>
        <taxon>Bacillati</taxon>
        <taxon>Bacillota</taxon>
        <taxon>Bacilli</taxon>
        <taxon>Bacillales</taxon>
        <taxon>Bacillaceae</taxon>
        <taxon>Halolactibacillus</taxon>
    </lineage>
</organism>
<evidence type="ECO:0000256" key="5">
    <source>
        <dbReference type="ARBA" id="ARBA00022801"/>
    </source>
</evidence>
<gene>
    <name evidence="13" type="primary">nagA</name>
    <name evidence="13" type="ORF">HHA03_10870</name>
    <name evidence="14" type="ORF">SAMN05421839_1129</name>
</gene>
<dbReference type="Pfam" id="PF01979">
    <property type="entry name" value="Amidohydro_1"/>
    <property type="match status" value="1"/>
</dbReference>
<dbReference type="RefSeq" id="WP_089831367.1">
    <property type="nucleotide sequence ID" value="NZ_BJWI01000011.1"/>
</dbReference>
<evidence type="ECO:0000313" key="13">
    <source>
        <dbReference type="EMBL" id="GEM01555.1"/>
    </source>
</evidence>
<dbReference type="InterPro" id="IPR003764">
    <property type="entry name" value="GlcNAc_6-P_deAcase"/>
</dbReference>
<evidence type="ECO:0000256" key="9">
    <source>
        <dbReference type="PIRNR" id="PIRNR038994"/>
    </source>
</evidence>
<comment type="pathway">
    <text evidence="8">Amino-sugar metabolism; N-acetylneuraminate degradation; D-fructose 6-phosphate from N-acetylneuraminate: step 4/5.</text>
</comment>
<dbReference type="SUPFAM" id="SSF51338">
    <property type="entry name" value="Composite domain of metallo-dependent hydrolases"/>
    <property type="match status" value="1"/>
</dbReference>
<dbReference type="OrthoDB" id="9776488at2"/>
<dbReference type="STRING" id="306540.SAMN05421839_1129"/>
<evidence type="ECO:0000256" key="2">
    <source>
        <dbReference type="ARBA" id="ARBA00011899"/>
    </source>
</evidence>
<dbReference type="InterPro" id="IPR032466">
    <property type="entry name" value="Metal_Hydrolase"/>
</dbReference>
<evidence type="ECO:0000256" key="10">
    <source>
        <dbReference type="PIRSR" id="PIRSR038994-1"/>
    </source>
</evidence>
<dbReference type="PANTHER" id="PTHR11113:SF14">
    <property type="entry name" value="N-ACETYLGLUCOSAMINE-6-PHOSPHATE DEACETYLASE"/>
    <property type="match status" value="1"/>
</dbReference>
<feature type="binding site" evidence="11">
    <location>
        <position position="214"/>
    </location>
    <ligand>
        <name>Zn(2+)</name>
        <dbReference type="ChEBI" id="CHEBI:29105"/>
    </ligand>
</feature>
<dbReference type="Proteomes" id="UP000321547">
    <property type="component" value="Unassembled WGS sequence"/>
</dbReference>